<evidence type="ECO:0000259" key="2">
    <source>
        <dbReference type="Pfam" id="PF08840"/>
    </source>
</evidence>
<sequence>MVLRTKEMSSQVRLRLLPSDICLYDEPIQVKVSHLRSRQVVTIKASSTDEKGVLFSSSATYRADGNGDIDLVRDASLSGSYVGVEPMGLLRTLKPNTLNTLFMKEKALKPHMVKFSVHDEEDQILAEVTNERLLMADGVSRVSVKEGNFRGVLFTPPGTGPFPAVLDLSTIMSERRAALLANKGFVVLTLSVFQENLGNLKMLHLDPLEEAIIFLLQQPKVGSKRIGIVSKSKAADVALSLAAYIPGVEAVVWISGCSANTTFPLFYKKRQILPALMFDTKKLIPTQSGAVIGKYAMHDPLKEENRASVVPIEQANAHFLFVAPEDDLCWDSYTYMMEMMERLQRLGKTNFESVCYPKAGHFLEPPYGPFCPSSLNRFIKKPVLWGGESRTHAAAEVDMWKKIQEFLKSHDQETFLSLSYLNVMRRLSGDMKSDWEEMSSQVRLRLLPSARCLYDEPIQVKVSHLRSRQVVTIKASSTDEKGVLFSSSATYRADGNGDIDLVRDASLSGSYAGVEPMGLLRTLKPHTLNTLFMKEKALEPLMVKFSVHDEEEQDQILAEVTNERLLMADGVSRVSVKEGNFHGVLFTPPGTGPFPAVLDLSTIMSERRAALLANKGFVVLTLPVFQEKLGNLKMLHLDPFEEAIIFLLQQPKVGSKRIGIIARSKAADVALSLAAFVPGVEAVVWVNGCSANSVLPLFYKKRQILPALKVDTKKFIPTQSGAVIAKYAMDDPLKEENRATVIPIEQANTNFLFVASEDDLNWDCNIYKMEMEERLKRHGKKNFESMCYPRAGHMLEPPYTPFCPSSVNMFVKMQIMWGGEPRAHAAAEVHLWKKIQEFLRSHVSCDPVQLTDLN</sequence>
<organism evidence="3 4">
    <name type="scientific">Oryzias melastigma</name>
    <name type="common">Marine medaka</name>
    <dbReference type="NCBI Taxonomy" id="30732"/>
    <lineage>
        <taxon>Eukaryota</taxon>
        <taxon>Metazoa</taxon>
        <taxon>Chordata</taxon>
        <taxon>Craniata</taxon>
        <taxon>Vertebrata</taxon>
        <taxon>Euteleostomi</taxon>
        <taxon>Actinopterygii</taxon>
        <taxon>Neopterygii</taxon>
        <taxon>Teleostei</taxon>
        <taxon>Neoteleostei</taxon>
        <taxon>Acanthomorphata</taxon>
        <taxon>Ovalentaria</taxon>
        <taxon>Atherinomorphae</taxon>
        <taxon>Beloniformes</taxon>
        <taxon>Adrianichthyidae</taxon>
        <taxon>Oryziinae</taxon>
        <taxon>Oryzias</taxon>
    </lineage>
</organism>
<dbReference type="Gene3D" id="3.40.50.1820">
    <property type="entry name" value="alpha/beta hydrolase"/>
    <property type="match status" value="2"/>
</dbReference>
<name>A0A834CC46_ORYME</name>
<dbReference type="GO" id="GO:0006631">
    <property type="term" value="P:fatty acid metabolic process"/>
    <property type="evidence" value="ECO:0007669"/>
    <property type="project" value="TreeGrafter"/>
</dbReference>
<reference evidence="3" key="1">
    <citation type="journal article" name="BMC Genomics">
        <title>Long-read sequencing and de novo genome assembly of marine medaka (Oryzias melastigma).</title>
        <authorList>
            <person name="Liang P."/>
            <person name="Saqib H.S.A."/>
            <person name="Ni X."/>
            <person name="Shen Y."/>
        </authorList>
    </citation>
    <scope>NUCLEOTIDE SEQUENCE</scope>
    <source>
        <strain evidence="3">Bigg-433</strain>
    </source>
</reference>
<evidence type="ECO:0000313" key="3">
    <source>
        <dbReference type="EMBL" id="KAF6729592.1"/>
    </source>
</evidence>
<proteinExistence type="predicted"/>
<protein>
    <submittedName>
        <fullName evidence="3">Acyl-coenzyme A thioesterase 3</fullName>
    </submittedName>
</protein>
<dbReference type="Proteomes" id="UP000646548">
    <property type="component" value="Unassembled WGS sequence"/>
</dbReference>
<feature type="domain" description="BAAT/Acyl-CoA thioester hydrolase C-terminal" evidence="2">
    <location>
        <begin position="636"/>
        <end position="843"/>
    </location>
</feature>
<evidence type="ECO:0000259" key="1">
    <source>
        <dbReference type="Pfam" id="PF04775"/>
    </source>
</evidence>
<dbReference type="PANTHER" id="PTHR10824:SF17">
    <property type="entry name" value="ACYL-COENZYME A THIOESTERASE 6"/>
    <property type="match status" value="1"/>
</dbReference>
<dbReference type="InterPro" id="IPR029058">
    <property type="entry name" value="AB_hydrolase_fold"/>
</dbReference>
<dbReference type="Gene3D" id="2.60.40.2240">
    <property type="entry name" value="Acyl-CoA thioester hydrolase/BAAT N-terminal domain"/>
    <property type="match status" value="2"/>
</dbReference>
<feature type="domain" description="Acyl-CoA thioester hydrolase/bile acid-CoA amino acid N-acetyltransferase" evidence="1">
    <location>
        <begin position="455"/>
        <end position="578"/>
    </location>
</feature>
<gene>
    <name evidence="3" type="ORF">FQA47_009370</name>
</gene>
<comment type="caution">
    <text evidence="3">The sequence shown here is derived from an EMBL/GenBank/DDBJ whole genome shotgun (WGS) entry which is preliminary data.</text>
</comment>
<dbReference type="Pfam" id="PF04775">
    <property type="entry name" value="Bile_Hydr_Trans"/>
    <property type="match status" value="2"/>
</dbReference>
<dbReference type="SUPFAM" id="SSF53474">
    <property type="entry name" value="alpha/beta-Hydrolases"/>
    <property type="match status" value="2"/>
</dbReference>
<dbReference type="GO" id="GO:0047617">
    <property type="term" value="F:fatty acyl-CoA hydrolase activity"/>
    <property type="evidence" value="ECO:0007669"/>
    <property type="project" value="TreeGrafter"/>
</dbReference>
<accession>A0A834CC46</accession>
<dbReference type="PANTHER" id="PTHR10824">
    <property type="entry name" value="ACYL-COENZYME A THIOESTERASE-RELATED"/>
    <property type="match status" value="1"/>
</dbReference>
<dbReference type="InterPro" id="IPR042490">
    <property type="entry name" value="Thio_Ohase/BAAT_N"/>
</dbReference>
<feature type="domain" description="Acyl-CoA thioester hydrolase/bile acid-CoA amino acid N-acetyltransferase" evidence="1">
    <location>
        <begin position="25"/>
        <end position="146"/>
    </location>
</feature>
<dbReference type="GO" id="GO:0006637">
    <property type="term" value="P:acyl-CoA metabolic process"/>
    <property type="evidence" value="ECO:0007669"/>
    <property type="project" value="TreeGrafter"/>
</dbReference>
<dbReference type="InterPro" id="IPR014940">
    <property type="entry name" value="BAAT_C"/>
</dbReference>
<feature type="domain" description="BAAT/Acyl-CoA thioester hydrolase C-terminal" evidence="2">
    <location>
        <begin position="204"/>
        <end position="410"/>
    </location>
</feature>
<dbReference type="AlphaFoldDB" id="A0A834CC46"/>
<dbReference type="EMBL" id="WKFB01000253">
    <property type="protein sequence ID" value="KAF6729592.1"/>
    <property type="molecule type" value="Genomic_DNA"/>
</dbReference>
<dbReference type="InterPro" id="IPR006862">
    <property type="entry name" value="Thio_Ohase/aa_AcTrfase"/>
</dbReference>
<evidence type="ECO:0000313" key="4">
    <source>
        <dbReference type="Proteomes" id="UP000646548"/>
    </source>
</evidence>
<dbReference type="FunFam" id="3.40.50.1820:FF:000024">
    <property type="entry name" value="acyl-coenzyme A thioesterase 4"/>
    <property type="match status" value="2"/>
</dbReference>
<dbReference type="Pfam" id="PF08840">
    <property type="entry name" value="BAAT_C"/>
    <property type="match status" value="2"/>
</dbReference>